<feature type="region of interest" description="Disordered" evidence="1">
    <location>
        <begin position="402"/>
        <end position="528"/>
    </location>
</feature>
<evidence type="ECO:0000256" key="1">
    <source>
        <dbReference type="SAM" id="MobiDB-lite"/>
    </source>
</evidence>
<evidence type="ECO:0000313" key="3">
    <source>
        <dbReference type="EMBL" id="GEU60958.1"/>
    </source>
</evidence>
<feature type="compositionally biased region" description="Acidic residues" evidence="1">
    <location>
        <begin position="465"/>
        <end position="477"/>
    </location>
</feature>
<dbReference type="InterPro" id="IPR013103">
    <property type="entry name" value="RVT_2"/>
</dbReference>
<comment type="caution">
    <text evidence="3">The sequence shown here is derived from an EMBL/GenBank/DDBJ whole genome shotgun (WGS) entry which is preliminary data.</text>
</comment>
<feature type="compositionally biased region" description="Basic residues" evidence="1">
    <location>
        <begin position="402"/>
        <end position="412"/>
    </location>
</feature>
<feature type="region of interest" description="Disordered" evidence="1">
    <location>
        <begin position="603"/>
        <end position="633"/>
    </location>
</feature>
<reference evidence="3" key="1">
    <citation type="journal article" date="2019" name="Sci. Rep.">
        <title>Draft genome of Tanacetum cinerariifolium, the natural source of mosquito coil.</title>
        <authorList>
            <person name="Yamashiro T."/>
            <person name="Shiraishi A."/>
            <person name="Satake H."/>
            <person name="Nakayama K."/>
        </authorList>
    </citation>
    <scope>NUCLEOTIDE SEQUENCE</scope>
</reference>
<proteinExistence type="predicted"/>
<dbReference type="PANTHER" id="PTHR11439:SF483">
    <property type="entry name" value="PEPTIDE SYNTHASE GLIP-LIKE, PUTATIVE (AFU_ORTHOLOGUE AFUA_3G12920)-RELATED"/>
    <property type="match status" value="1"/>
</dbReference>
<dbReference type="Pfam" id="PF07727">
    <property type="entry name" value="RVT_2"/>
    <property type="match status" value="1"/>
</dbReference>
<feature type="compositionally biased region" description="Basic and acidic residues" evidence="1">
    <location>
        <begin position="496"/>
        <end position="528"/>
    </location>
</feature>
<dbReference type="EMBL" id="BKCJ010004423">
    <property type="protein sequence ID" value="GEU60958.1"/>
    <property type="molecule type" value="Genomic_DNA"/>
</dbReference>
<feature type="domain" description="Reverse transcriptase Ty1/copia-type" evidence="2">
    <location>
        <begin position="13"/>
        <end position="167"/>
    </location>
</feature>
<dbReference type="InterPro" id="IPR043502">
    <property type="entry name" value="DNA/RNA_pol_sf"/>
</dbReference>
<feature type="region of interest" description="Disordered" evidence="1">
    <location>
        <begin position="353"/>
        <end position="385"/>
    </location>
</feature>
<dbReference type="PANTHER" id="PTHR11439">
    <property type="entry name" value="GAG-POL-RELATED RETROTRANSPOSON"/>
    <property type="match status" value="1"/>
</dbReference>
<dbReference type="AlphaFoldDB" id="A0A6L2LH28"/>
<feature type="compositionally biased region" description="Low complexity" evidence="1">
    <location>
        <begin position="618"/>
        <end position="633"/>
    </location>
</feature>
<evidence type="ECO:0000259" key="2">
    <source>
        <dbReference type="Pfam" id="PF07727"/>
    </source>
</evidence>
<dbReference type="SUPFAM" id="SSF56672">
    <property type="entry name" value="DNA/RNA polymerases"/>
    <property type="match status" value="1"/>
</dbReference>
<organism evidence="3">
    <name type="scientific">Tanacetum cinerariifolium</name>
    <name type="common">Dalmatian daisy</name>
    <name type="synonym">Chrysanthemum cinerariifolium</name>
    <dbReference type="NCBI Taxonomy" id="118510"/>
    <lineage>
        <taxon>Eukaryota</taxon>
        <taxon>Viridiplantae</taxon>
        <taxon>Streptophyta</taxon>
        <taxon>Embryophyta</taxon>
        <taxon>Tracheophyta</taxon>
        <taxon>Spermatophyta</taxon>
        <taxon>Magnoliopsida</taxon>
        <taxon>eudicotyledons</taxon>
        <taxon>Gunneridae</taxon>
        <taxon>Pentapetalae</taxon>
        <taxon>asterids</taxon>
        <taxon>campanulids</taxon>
        <taxon>Asterales</taxon>
        <taxon>Asteraceae</taxon>
        <taxon>Asteroideae</taxon>
        <taxon>Anthemideae</taxon>
        <taxon>Anthemidinae</taxon>
        <taxon>Tanacetum</taxon>
    </lineage>
</organism>
<name>A0A6L2LH28_TANCI</name>
<sequence length="671" mass="75944">MQEEIHEFERLQVLELVPCPDKVLLIKLKWIYKVKTDEFGRVIKNKDRLVAQGFRQEEGIKFEESFAPVAKIEAIRIFVANATHKNMMIFQMNVKTAYLNGELKEEVYVSQPEGFVYQDKPSHVYKLKKALYGLKQAPHAWYDMLSSLLISQHFSKAKPVDAILYRGMIGSLMYLTSSRPDLIYAVCLCAWYQEKHIEKNLNAVKRIFRYLKGTINMGLFTINKKKLSLDVEIFREILHICPKILRQEFEDLLLEHDILSFIRYLGHSEDIINLPDVSVDYLHQPWRAFATIINKCLSGKETGMDKIRLSCAQILWGPVYFKKEQDVWHTTRDDIMFTSRIYISIHEKTQKPVQATKGTRLKTKAKVAKSDKKKQPAKKPKSKGLAVLSEVALTETEQLKLATKRSKTKFHSSHASGSGDGVETQSKVFDEQHLKTTGADEGTGTIPGVPDVPIYESKSKKESWGDSEDEDKDDVNDSNDISNKGNDDNDGNNGNDGDHGDANDDDKQKSDDKNDDDKNTYSNRTESDRIKILLGFKQEEKDAHVTLTPVLDTQKTRGPTQSSSVSSKFTSKLLNLDKPSSADNKMASLMDTTAHHATTIPEITSSFTTPTPPPPSFFNPLSQQATPTPTPTTLETTTSLLALPEFASIFKINERVSNLEKDLSEMKQVDQ</sequence>
<protein>
    <submittedName>
        <fullName evidence="3">Retrovirus-related Pol polyprotein from transposon TNT 1-94</fullName>
    </submittedName>
</protein>
<gene>
    <name evidence="3" type="ORF">Tci_032936</name>
</gene>
<accession>A0A6L2LH28</accession>